<comment type="subcellular location">
    <subcellularLocation>
        <location evidence="1">Membrane</location>
    </subcellularLocation>
</comment>
<dbReference type="PANTHER" id="PTHR30566:SF27">
    <property type="entry name" value="MECHANOSENSITIVE ION CHANNEL PROTEIN"/>
    <property type="match status" value="1"/>
</dbReference>
<evidence type="ECO:0000256" key="4">
    <source>
        <dbReference type="ARBA" id="ARBA00023136"/>
    </source>
</evidence>
<dbReference type="SUPFAM" id="SSF50182">
    <property type="entry name" value="Sm-like ribonucleoproteins"/>
    <property type="match status" value="1"/>
</dbReference>
<feature type="transmembrane region" description="Helical" evidence="5">
    <location>
        <begin position="92"/>
        <end position="111"/>
    </location>
</feature>
<keyword evidence="2 5" id="KW-0812">Transmembrane</keyword>
<dbReference type="InterPro" id="IPR023408">
    <property type="entry name" value="MscS_beta-dom_sf"/>
</dbReference>
<keyword evidence="4 5" id="KW-0472">Membrane</keyword>
<dbReference type="PANTHER" id="PTHR30566">
    <property type="entry name" value="YNAI-RELATED MECHANOSENSITIVE ION CHANNEL"/>
    <property type="match status" value="1"/>
</dbReference>
<dbReference type="Proteomes" id="UP001595528">
    <property type="component" value="Unassembled WGS sequence"/>
</dbReference>
<dbReference type="Gene3D" id="2.30.30.60">
    <property type="match status" value="1"/>
</dbReference>
<keyword evidence="3 5" id="KW-1133">Transmembrane helix</keyword>
<evidence type="ECO:0000256" key="3">
    <source>
        <dbReference type="ARBA" id="ARBA00022989"/>
    </source>
</evidence>
<reference evidence="8" key="1">
    <citation type="journal article" date="2019" name="Int. J. Syst. Evol. Microbiol.">
        <title>The Global Catalogue of Microorganisms (GCM) 10K type strain sequencing project: providing services to taxonomists for standard genome sequencing and annotation.</title>
        <authorList>
            <consortium name="The Broad Institute Genomics Platform"/>
            <consortium name="The Broad Institute Genome Sequencing Center for Infectious Disease"/>
            <person name="Wu L."/>
            <person name="Ma J."/>
        </authorList>
    </citation>
    <scope>NUCLEOTIDE SEQUENCE [LARGE SCALE GENOMIC DNA]</scope>
    <source>
        <strain evidence="8">KCTC 42964</strain>
    </source>
</reference>
<dbReference type="InterPro" id="IPR010920">
    <property type="entry name" value="LSM_dom_sf"/>
</dbReference>
<dbReference type="RefSeq" id="WP_379899836.1">
    <property type="nucleotide sequence ID" value="NZ_JBHRTR010000023.1"/>
</dbReference>
<protein>
    <submittedName>
        <fullName evidence="7">Mechanosensitive ion channel family protein</fullName>
    </submittedName>
</protein>
<accession>A0ABV7KZM7</accession>
<dbReference type="InterPro" id="IPR006685">
    <property type="entry name" value="MscS_channel_2nd"/>
</dbReference>
<feature type="domain" description="Mechanosensitive ion channel MscS" evidence="6">
    <location>
        <begin position="116"/>
        <end position="152"/>
    </location>
</feature>
<evidence type="ECO:0000313" key="8">
    <source>
        <dbReference type="Proteomes" id="UP001595528"/>
    </source>
</evidence>
<evidence type="ECO:0000256" key="1">
    <source>
        <dbReference type="ARBA" id="ARBA00004370"/>
    </source>
</evidence>
<dbReference type="EMBL" id="JBHRTR010000023">
    <property type="protein sequence ID" value="MFC3227571.1"/>
    <property type="molecule type" value="Genomic_DNA"/>
</dbReference>
<proteinExistence type="predicted"/>
<feature type="transmembrane region" description="Helical" evidence="5">
    <location>
        <begin position="68"/>
        <end position="86"/>
    </location>
</feature>
<evidence type="ECO:0000259" key="6">
    <source>
        <dbReference type="Pfam" id="PF00924"/>
    </source>
</evidence>
<evidence type="ECO:0000256" key="2">
    <source>
        <dbReference type="ARBA" id="ARBA00022692"/>
    </source>
</evidence>
<feature type="transmembrane region" description="Helical" evidence="5">
    <location>
        <begin position="28"/>
        <end position="47"/>
    </location>
</feature>
<evidence type="ECO:0000313" key="7">
    <source>
        <dbReference type="EMBL" id="MFC3227571.1"/>
    </source>
</evidence>
<dbReference type="Pfam" id="PF00924">
    <property type="entry name" value="MS_channel_2nd"/>
    <property type="match status" value="1"/>
</dbReference>
<gene>
    <name evidence="7" type="ORF">ACFOGJ_10035</name>
</gene>
<comment type="caution">
    <text evidence="7">The sequence shown here is derived from an EMBL/GenBank/DDBJ whole genome shotgun (WGS) entry which is preliminary data.</text>
</comment>
<sequence length="314" mass="34301">MESDPFQTLFQSLSYEHWAHVVDLLREAQFFSTIAIIAAVFLVRWLAVRAMNRNEELAAENKRRWTSHIRNFSFLILAISLALVWFPQLETFALSLTAFALAIIIATKELILCLSGSVLRATTTAFSVGDLIEIDGVCGEVVEHNLMSTAIMEVHPQGASEPYQLTGRRLVLPNSILLSKQLVNYGLIRRYVFHRFEMDFDTALDPAAMTAAIQAAAERQTAALGDVAQRYHALVASRSGLDLPGIAPRVTPGTTAIGGLSFTITLFCPIKAAAEIQREIAAEALQAAHRLRQEAAAAKQAARAAALIEEEAGA</sequence>
<evidence type="ECO:0000256" key="5">
    <source>
        <dbReference type="SAM" id="Phobius"/>
    </source>
</evidence>
<organism evidence="7 8">
    <name type="scientific">Marinibaculum pumilum</name>
    <dbReference type="NCBI Taxonomy" id="1766165"/>
    <lineage>
        <taxon>Bacteria</taxon>
        <taxon>Pseudomonadati</taxon>
        <taxon>Pseudomonadota</taxon>
        <taxon>Alphaproteobacteria</taxon>
        <taxon>Rhodospirillales</taxon>
        <taxon>Rhodospirillaceae</taxon>
        <taxon>Marinibaculum</taxon>
    </lineage>
</organism>
<keyword evidence="8" id="KW-1185">Reference proteome</keyword>
<name>A0ABV7KZM7_9PROT</name>